<protein>
    <submittedName>
        <fullName evidence="5">Retrovirus-related pol polyprotein from transposon TNT 1-94</fullName>
    </submittedName>
</protein>
<evidence type="ECO:0000313" key="5">
    <source>
        <dbReference type="EMBL" id="GJT03932.1"/>
    </source>
</evidence>
<feature type="coiled-coil region" evidence="2">
    <location>
        <begin position="279"/>
        <end position="329"/>
    </location>
</feature>
<dbReference type="InterPro" id="IPR001584">
    <property type="entry name" value="Integrase_cat-core"/>
</dbReference>
<dbReference type="EMBL" id="BQNB010012468">
    <property type="protein sequence ID" value="GJT03932.1"/>
    <property type="molecule type" value="Genomic_DNA"/>
</dbReference>
<dbReference type="PANTHER" id="PTHR42648:SF32">
    <property type="entry name" value="RIBONUCLEASE H-LIKE DOMAIN, GAG-PRE-INTEGRASE DOMAIN PROTEIN-RELATED"/>
    <property type="match status" value="1"/>
</dbReference>
<dbReference type="InterPro" id="IPR036397">
    <property type="entry name" value="RNaseH_sf"/>
</dbReference>
<feature type="compositionally biased region" description="Polar residues" evidence="3">
    <location>
        <begin position="530"/>
        <end position="559"/>
    </location>
</feature>
<organism evidence="5 6">
    <name type="scientific">Tanacetum coccineum</name>
    <dbReference type="NCBI Taxonomy" id="301880"/>
    <lineage>
        <taxon>Eukaryota</taxon>
        <taxon>Viridiplantae</taxon>
        <taxon>Streptophyta</taxon>
        <taxon>Embryophyta</taxon>
        <taxon>Tracheophyta</taxon>
        <taxon>Spermatophyta</taxon>
        <taxon>Magnoliopsida</taxon>
        <taxon>eudicotyledons</taxon>
        <taxon>Gunneridae</taxon>
        <taxon>Pentapetalae</taxon>
        <taxon>asterids</taxon>
        <taxon>campanulids</taxon>
        <taxon>Asterales</taxon>
        <taxon>Asteraceae</taxon>
        <taxon>Asteroideae</taxon>
        <taxon>Anthemideae</taxon>
        <taxon>Anthemidinae</taxon>
        <taxon>Tanacetum</taxon>
    </lineage>
</organism>
<reference evidence="5" key="2">
    <citation type="submission" date="2022-01" db="EMBL/GenBank/DDBJ databases">
        <authorList>
            <person name="Yamashiro T."/>
            <person name="Shiraishi A."/>
            <person name="Satake H."/>
            <person name="Nakayama K."/>
        </authorList>
    </citation>
    <scope>NUCLEOTIDE SEQUENCE</scope>
</reference>
<dbReference type="PROSITE" id="PS50994">
    <property type="entry name" value="INTEGRASE"/>
    <property type="match status" value="1"/>
</dbReference>
<keyword evidence="1" id="KW-0378">Hydrolase</keyword>
<dbReference type="Proteomes" id="UP001151760">
    <property type="component" value="Unassembled WGS sequence"/>
</dbReference>
<dbReference type="InterPro" id="IPR039537">
    <property type="entry name" value="Retrotran_Ty1/copia-like"/>
</dbReference>
<feature type="domain" description="Integrase catalytic" evidence="4">
    <location>
        <begin position="854"/>
        <end position="1029"/>
    </location>
</feature>
<feature type="coiled-coil region" evidence="2">
    <location>
        <begin position="362"/>
        <end position="396"/>
    </location>
</feature>
<evidence type="ECO:0000256" key="1">
    <source>
        <dbReference type="ARBA" id="ARBA00022670"/>
    </source>
</evidence>
<dbReference type="PANTHER" id="PTHR42648">
    <property type="entry name" value="TRANSPOSASE, PUTATIVE-RELATED"/>
    <property type="match status" value="1"/>
</dbReference>
<dbReference type="Pfam" id="PF00665">
    <property type="entry name" value="rve"/>
    <property type="match status" value="1"/>
</dbReference>
<sequence length="1218" mass="136982">MANLSRNGSDALTEVHNQDNLNYDLFNQSEQIMTSSEQSNDVSQSETDITSDSNIIPYSQYLSETQQETVQNSNFFCSSRINSSESKPKLYDGNAILKMDTIVVPDSDETLVLCEKSRSKRLLESTRSFCLEETRVNTKPIAVEQHRLESRTFEVKMNQVLSENERLLAQAIDKDIVKTVVNLSVNANGENVTECQKCLELETELVKKKDFVDKETYDNLCKCFTTLEKHCITLEADSQLNQEIFQQENSVLNQNAPSFTQLFELSELKAQSQAKDTVIVKLKEQIKSLKGNVEDSSVKMDMDEIETLNIELEHRVTKLVTENEHLKQTYKQLYDSIKPKRVQSKEQCDALIKQVNIKSGEISDLNAKLQEQGLVIAALKNELRKLKGKAIDNKETVTHSVDPNVSKDNMEPITPKLLNKRTAHSSYIKHTQEEALVLRDIVEHVKANYPQDSLLESAFRYTKVIQDLLSHISRSCPSINNCGPQLVEVVPRKKDKQVRFAESLTSKENTKPASTSNIVSNKRVLHSTGVRLSTSASGSQPSGNTKNDRILQTPSSNSKNKVEAHPRKVKSSLNKKDGTVNVIGSAVVQNLKKQNNSDLICIKRDDCMHSDKLCVSDSMNDVKFRAKSKKSKSKKHIWKPTGKVFTQIGYIWRPTGRTFTIVGNACPLTRITTLNEVPSRKPIVLESESPKPVVILVYSRKPRKNKNTESVSKTKVVQIVLWYLDSGCSKHMTEDRSQLTNFISKFLGTVKFGNDQVAKIMGYGDYQIGNVTISKVYYVEGLGHNLFSVGQFCDSNLKVAFRQHTCFIRNLEGVDLLTGSRGDNLQGLVRGLPKLKFEKDHLCSACALGKSLKKPHKPKSEDTNQEKLYLLHMDLCGPMRVASVNGKKYILIIVDDYSRFTWVKCLRSKDEAPTFIINFLKMIQVRLKETVRRIRTDNGTEFVNQTLREYYEKVGISHETSVARSPQQNGVVERRNHTLIEAAHTMLIYAKAPLFLWAEAVATTCYTQNRSMIRRRHGKTPYELLHDKPPDLSYLHVFGALCYPMNDSENLGKLQPRLILLTAMASKHSSSGPALHEMTPATHSSGLVPNLPSSTPFVPPSRSDWDLLFQPMFDESLNPPTNVDLQAPEVIAPIPDAVAPEHAVSTGSPSSTTIDQDAPLPIFHISGCAVENQVKFATCTLLGAALTWWNGHVRNLGHDAAYAMTWEILKKKLTDKYC</sequence>
<feature type="compositionally biased region" description="Polar residues" evidence="3">
    <location>
        <begin position="503"/>
        <end position="520"/>
    </location>
</feature>
<evidence type="ECO:0000313" key="6">
    <source>
        <dbReference type="Proteomes" id="UP001151760"/>
    </source>
</evidence>
<evidence type="ECO:0000259" key="4">
    <source>
        <dbReference type="PROSITE" id="PS50994"/>
    </source>
</evidence>
<dbReference type="InterPro" id="IPR054722">
    <property type="entry name" value="PolX-like_BBD"/>
</dbReference>
<reference evidence="5" key="1">
    <citation type="journal article" date="2022" name="Int. J. Mol. Sci.">
        <title>Draft Genome of Tanacetum Coccineum: Genomic Comparison of Closely Related Tanacetum-Family Plants.</title>
        <authorList>
            <person name="Yamashiro T."/>
            <person name="Shiraishi A."/>
            <person name="Nakayama K."/>
            <person name="Satake H."/>
        </authorList>
    </citation>
    <scope>NUCLEOTIDE SEQUENCE</scope>
</reference>
<dbReference type="Gene3D" id="3.30.420.10">
    <property type="entry name" value="Ribonuclease H-like superfamily/Ribonuclease H"/>
    <property type="match status" value="1"/>
</dbReference>
<evidence type="ECO:0000256" key="3">
    <source>
        <dbReference type="SAM" id="MobiDB-lite"/>
    </source>
</evidence>
<keyword evidence="6" id="KW-1185">Reference proteome</keyword>
<comment type="caution">
    <text evidence="5">The sequence shown here is derived from an EMBL/GenBank/DDBJ whole genome shotgun (WGS) entry which is preliminary data.</text>
</comment>
<feature type="region of interest" description="Disordered" evidence="3">
    <location>
        <begin position="501"/>
        <end position="576"/>
    </location>
</feature>
<keyword evidence="1" id="KW-0645">Protease</keyword>
<keyword evidence="2" id="KW-0175">Coiled coil</keyword>
<evidence type="ECO:0000256" key="2">
    <source>
        <dbReference type="SAM" id="Coils"/>
    </source>
</evidence>
<proteinExistence type="predicted"/>
<dbReference type="Gene3D" id="1.10.287.1490">
    <property type="match status" value="1"/>
</dbReference>
<dbReference type="SUPFAM" id="SSF53098">
    <property type="entry name" value="Ribonuclease H-like"/>
    <property type="match status" value="1"/>
</dbReference>
<dbReference type="Pfam" id="PF22936">
    <property type="entry name" value="Pol_BBD"/>
    <property type="match status" value="1"/>
</dbReference>
<gene>
    <name evidence="5" type="ORF">Tco_0838394</name>
</gene>
<name>A0ABQ5AQ76_9ASTR</name>
<dbReference type="InterPro" id="IPR012337">
    <property type="entry name" value="RNaseH-like_sf"/>
</dbReference>
<accession>A0ABQ5AQ76</accession>